<name>A0A0M0LH49_9BACI</name>
<reference evidence="5" key="1">
    <citation type="submission" date="2015-08" db="EMBL/GenBank/DDBJ databases">
        <title>Fjat-14210 dsm16467.</title>
        <authorList>
            <person name="Liu B."/>
            <person name="Wang J."/>
            <person name="Zhu Y."/>
            <person name="Liu G."/>
            <person name="Chen Q."/>
            <person name="Chen Z."/>
            <person name="Lan J."/>
            <person name="Che J."/>
            <person name="Ge C."/>
            <person name="Shi H."/>
            <person name="Pan Z."/>
            <person name="Liu X."/>
        </authorList>
    </citation>
    <scope>NUCLEOTIDE SEQUENCE [LARGE SCALE GENOMIC DNA]</scope>
    <source>
        <strain evidence="5">DSM 16467</strain>
    </source>
</reference>
<feature type="domain" description="DUF3298" evidence="2">
    <location>
        <begin position="251"/>
        <end position="295"/>
    </location>
</feature>
<dbReference type="Gene3D" id="3.30.565.40">
    <property type="entry name" value="Fervidobacterium nodosum Rt17-B1 like"/>
    <property type="match status" value="1"/>
</dbReference>
<evidence type="ECO:0000313" key="4">
    <source>
        <dbReference type="EMBL" id="KOO50410.1"/>
    </source>
</evidence>
<organism evidence="4 5">
    <name type="scientific">Priestia koreensis</name>
    <dbReference type="NCBI Taxonomy" id="284581"/>
    <lineage>
        <taxon>Bacteria</taxon>
        <taxon>Bacillati</taxon>
        <taxon>Bacillota</taxon>
        <taxon>Bacilli</taxon>
        <taxon>Bacillales</taxon>
        <taxon>Bacillaceae</taxon>
        <taxon>Priestia</taxon>
    </lineage>
</organism>
<dbReference type="InterPro" id="IPR025303">
    <property type="entry name" value="PdaC"/>
</dbReference>
<proteinExistence type="predicted"/>
<dbReference type="InterPro" id="IPR021729">
    <property type="entry name" value="DUF3298"/>
</dbReference>
<evidence type="ECO:0000256" key="1">
    <source>
        <dbReference type="SAM" id="SignalP"/>
    </source>
</evidence>
<dbReference type="Pfam" id="PF13739">
    <property type="entry name" value="PdaC"/>
    <property type="match status" value="1"/>
</dbReference>
<dbReference type="Pfam" id="PF11738">
    <property type="entry name" value="DUF3298"/>
    <property type="match status" value="1"/>
</dbReference>
<dbReference type="PATRIC" id="fig|284581.3.peg.499"/>
<evidence type="ECO:0000259" key="2">
    <source>
        <dbReference type="Pfam" id="PF11738"/>
    </source>
</evidence>
<keyword evidence="1" id="KW-0732">Signal</keyword>
<feature type="domain" description="Deacetylase PdaC" evidence="3">
    <location>
        <begin position="120"/>
        <end position="207"/>
    </location>
</feature>
<evidence type="ECO:0000259" key="3">
    <source>
        <dbReference type="Pfam" id="PF13739"/>
    </source>
</evidence>
<accession>A0A0M0LH49</accession>
<keyword evidence="5" id="KW-1185">Reference proteome</keyword>
<dbReference type="STRING" id="284581.AMD01_01235"/>
<comment type="caution">
    <text evidence="4">The sequence shown here is derived from an EMBL/GenBank/DDBJ whole genome shotgun (WGS) entry which is preliminary data.</text>
</comment>
<feature type="chain" id="PRO_5039251863" description="DUF3298 domain-containing protein" evidence="1">
    <location>
        <begin position="24"/>
        <end position="301"/>
    </location>
</feature>
<dbReference type="InterPro" id="IPR037126">
    <property type="entry name" value="PdaC/RsiV-like_sf"/>
</dbReference>
<dbReference type="RefSeq" id="WP_053399563.1">
    <property type="nucleotide sequence ID" value="NZ_LILC01000002.1"/>
</dbReference>
<protein>
    <recommendedName>
        <fullName evidence="6">DUF3298 domain-containing protein</fullName>
    </recommendedName>
</protein>
<dbReference type="Proteomes" id="UP000037558">
    <property type="component" value="Unassembled WGS sequence"/>
</dbReference>
<sequence>MKKLLTACILMFMLIGVSSPALTQAKVMWGNQEVVKGQIGKATVVKATDLFKKQGNGKYVKVRMLKAGEAVRVFSLTSTMYYVGSSQYVKKSANVKYQVLPASVKQQFGVTVTKKSYKGMTYPQVQGLASKQAEARINRTLLMHAQRSYNSSIEVKKQEVQDKKNWGSDPYWIPYSYYQTYELKYNAQNKLSVIMYDGVYLGGAHGTEWATGYNFDINTGNRYSLISVLKNHTYDTEEYIYNKLAYDENYFVESRDDITVNNDNAFYFQNNGVAIMFTEYEIASYAMGMPAIFVPSTVYNY</sequence>
<dbReference type="AlphaFoldDB" id="A0A0M0LH49"/>
<feature type="signal peptide" evidence="1">
    <location>
        <begin position="1"/>
        <end position="23"/>
    </location>
</feature>
<dbReference type="Gene3D" id="3.90.640.20">
    <property type="entry name" value="Heat-shock cognate protein, ATPase"/>
    <property type="match status" value="1"/>
</dbReference>
<dbReference type="OrthoDB" id="5637at2"/>
<gene>
    <name evidence="4" type="ORF">AMD01_01235</name>
</gene>
<evidence type="ECO:0008006" key="6">
    <source>
        <dbReference type="Google" id="ProtNLM"/>
    </source>
</evidence>
<dbReference type="EMBL" id="LILC01000002">
    <property type="protein sequence ID" value="KOO50410.1"/>
    <property type="molecule type" value="Genomic_DNA"/>
</dbReference>
<evidence type="ECO:0000313" key="5">
    <source>
        <dbReference type="Proteomes" id="UP000037558"/>
    </source>
</evidence>